<sequence length="296" mass="32282">MPHPSEVLQYAQKVPHSMWATIAIVGFIAFAAGMAFAKGVVAQIINVLTLAACAWAAWYVFMHRVQIFGAAGMHMTTNRLIVMSGVAAILMFGVCKVGKYFLAAFGIMRMLGGLTGWKGLIVSFIPSGGLLWLGSMVLRVVGSLYGMENASEIVKKGGAIESQAKSIFYTLSQKIDNSVIGGLAKKLDPYNIKPTANLARLLILWPEGTMWQRLAAQNAKVANALNHPLIVNLGYDQDVRKAIENKDFAGLMQMRKISDVANHPDLQPILSDMSLETAMDSVVYQQPPPPQPVRMY</sequence>
<keyword evidence="1" id="KW-0472">Membrane</keyword>
<feature type="transmembrane region" description="Helical" evidence="1">
    <location>
        <begin position="18"/>
        <end position="37"/>
    </location>
</feature>
<dbReference type="AlphaFoldDB" id="A0A7W7YDH3"/>
<evidence type="ECO:0000256" key="1">
    <source>
        <dbReference type="SAM" id="Phobius"/>
    </source>
</evidence>
<dbReference type="RefSeq" id="WP_184341544.1">
    <property type="nucleotide sequence ID" value="NZ_JACHIG010000008.1"/>
</dbReference>
<keyword evidence="3" id="KW-1185">Reference proteome</keyword>
<feature type="transmembrane region" description="Helical" evidence="1">
    <location>
        <begin position="43"/>
        <end position="61"/>
    </location>
</feature>
<accession>A0A7W7YDH3</accession>
<evidence type="ECO:0000313" key="2">
    <source>
        <dbReference type="EMBL" id="MBB5034089.1"/>
    </source>
</evidence>
<dbReference type="Proteomes" id="UP000590740">
    <property type="component" value="Unassembled WGS sequence"/>
</dbReference>
<feature type="transmembrane region" description="Helical" evidence="1">
    <location>
        <begin position="81"/>
        <end position="108"/>
    </location>
</feature>
<protein>
    <submittedName>
        <fullName evidence="2">Putative membrane protein required for colicin V production</fullName>
    </submittedName>
</protein>
<dbReference type="EMBL" id="JACHIG010000008">
    <property type="protein sequence ID" value="MBB5034089.1"/>
    <property type="molecule type" value="Genomic_DNA"/>
</dbReference>
<organism evidence="2 3">
    <name type="scientific">Prosthecobacter vanneervenii</name>
    <dbReference type="NCBI Taxonomy" id="48466"/>
    <lineage>
        <taxon>Bacteria</taxon>
        <taxon>Pseudomonadati</taxon>
        <taxon>Verrucomicrobiota</taxon>
        <taxon>Verrucomicrobiia</taxon>
        <taxon>Verrucomicrobiales</taxon>
        <taxon>Verrucomicrobiaceae</taxon>
        <taxon>Prosthecobacter</taxon>
    </lineage>
</organism>
<gene>
    <name evidence="2" type="ORF">HNQ65_003680</name>
</gene>
<feature type="transmembrane region" description="Helical" evidence="1">
    <location>
        <begin position="120"/>
        <end position="141"/>
    </location>
</feature>
<reference evidence="2 3" key="1">
    <citation type="submission" date="2020-08" db="EMBL/GenBank/DDBJ databases">
        <title>Genomic Encyclopedia of Type Strains, Phase IV (KMG-IV): sequencing the most valuable type-strain genomes for metagenomic binning, comparative biology and taxonomic classification.</title>
        <authorList>
            <person name="Goeker M."/>
        </authorList>
    </citation>
    <scope>NUCLEOTIDE SEQUENCE [LARGE SCALE GENOMIC DNA]</scope>
    <source>
        <strain evidence="2 3">DSM 12252</strain>
    </source>
</reference>
<comment type="caution">
    <text evidence="2">The sequence shown here is derived from an EMBL/GenBank/DDBJ whole genome shotgun (WGS) entry which is preliminary data.</text>
</comment>
<keyword evidence="1" id="KW-1133">Transmembrane helix</keyword>
<proteinExistence type="predicted"/>
<name>A0A7W7YDH3_9BACT</name>
<keyword evidence="1" id="KW-0812">Transmembrane</keyword>
<evidence type="ECO:0000313" key="3">
    <source>
        <dbReference type="Proteomes" id="UP000590740"/>
    </source>
</evidence>